<accession>X6LW83</accession>
<dbReference type="Proteomes" id="UP000023152">
    <property type="component" value="Unassembled WGS sequence"/>
</dbReference>
<gene>
    <name evidence="2" type="ORF">RFI_31536</name>
</gene>
<protein>
    <submittedName>
        <fullName evidence="2">Uncharacterized protein</fullName>
    </submittedName>
</protein>
<comment type="caution">
    <text evidence="2">The sequence shown here is derived from an EMBL/GenBank/DDBJ whole genome shotgun (WGS) entry which is preliminary data.</text>
</comment>
<evidence type="ECO:0000256" key="1">
    <source>
        <dbReference type="SAM" id="MobiDB-lite"/>
    </source>
</evidence>
<dbReference type="AlphaFoldDB" id="X6LW83"/>
<name>X6LW83_RETFI</name>
<evidence type="ECO:0000313" key="3">
    <source>
        <dbReference type="Proteomes" id="UP000023152"/>
    </source>
</evidence>
<reference evidence="2 3" key="1">
    <citation type="journal article" date="2013" name="Curr. Biol.">
        <title>The Genome of the Foraminiferan Reticulomyxa filosa.</title>
        <authorList>
            <person name="Glockner G."/>
            <person name="Hulsmann N."/>
            <person name="Schleicher M."/>
            <person name="Noegel A.A."/>
            <person name="Eichinger L."/>
            <person name="Gallinger C."/>
            <person name="Pawlowski J."/>
            <person name="Sierra R."/>
            <person name="Euteneuer U."/>
            <person name="Pillet L."/>
            <person name="Moustafa A."/>
            <person name="Platzer M."/>
            <person name="Groth M."/>
            <person name="Szafranski K."/>
            <person name="Schliwa M."/>
        </authorList>
    </citation>
    <scope>NUCLEOTIDE SEQUENCE [LARGE SCALE GENOMIC DNA]</scope>
</reference>
<organism evidence="2 3">
    <name type="scientific">Reticulomyxa filosa</name>
    <dbReference type="NCBI Taxonomy" id="46433"/>
    <lineage>
        <taxon>Eukaryota</taxon>
        <taxon>Sar</taxon>
        <taxon>Rhizaria</taxon>
        <taxon>Retaria</taxon>
        <taxon>Foraminifera</taxon>
        <taxon>Monothalamids</taxon>
        <taxon>Reticulomyxidae</taxon>
        <taxon>Reticulomyxa</taxon>
    </lineage>
</organism>
<feature type="compositionally biased region" description="Low complexity" evidence="1">
    <location>
        <begin position="33"/>
        <end position="42"/>
    </location>
</feature>
<sequence>MFKDEVLEEKCCTICVEKSGRSKAKKRRRRQENNNANNRNPNESGANDNRANGLDRFQPNQNLTAQQIMENARKEFQYTRAYDRYLTDMGWKNQCVVISVDQVCPPFFFFCTFSIELWQLKVMDIDESNEECRFKSTKVTEIIKELAKRHRLFMICCLPASVVLQLYSKTANSDQQQYKEQQSVEEKAMLCQSSFEKFCLLTHFFKKKTKHFDICFDLIQAF</sequence>
<feature type="region of interest" description="Disordered" evidence="1">
    <location>
        <begin position="23"/>
        <end position="57"/>
    </location>
</feature>
<dbReference type="EMBL" id="ASPP01027718">
    <property type="protein sequence ID" value="ETO05859.1"/>
    <property type="molecule type" value="Genomic_DNA"/>
</dbReference>
<evidence type="ECO:0000313" key="2">
    <source>
        <dbReference type="EMBL" id="ETO05859.1"/>
    </source>
</evidence>
<keyword evidence="3" id="KW-1185">Reference proteome</keyword>
<proteinExistence type="predicted"/>